<reference evidence="1 2" key="1">
    <citation type="journal article" date="2009" name="Stand. Genomic Sci.">
        <title>Complete genome sequence of Halomicrobium mukohataei type strain (arg-2).</title>
        <authorList>
            <person name="Tindall B.J."/>
            <person name="Schneider S."/>
            <person name="Lapidus A."/>
            <person name="Copeland A."/>
            <person name="Glavina Del Rio T."/>
            <person name="Nolan M."/>
            <person name="Lucas S."/>
            <person name="Chen F."/>
            <person name="Tice H."/>
            <person name="Cheng J.F."/>
            <person name="Saunders E."/>
            <person name="Bruce D."/>
            <person name="Goodwin L."/>
            <person name="Pitluck S."/>
            <person name="Mikhailova N."/>
            <person name="Pati A."/>
            <person name="Ivanova N."/>
            <person name="Mavrommatis K."/>
            <person name="Chen A."/>
            <person name="Palaniappan K."/>
            <person name="Chain P."/>
            <person name="Land M."/>
            <person name="Hauser L."/>
            <person name="Chang Y.J."/>
            <person name="Jeffries C.D."/>
            <person name="Brettin T."/>
            <person name="Han C."/>
            <person name="Rohde M."/>
            <person name="Goker M."/>
            <person name="Bristow J."/>
            <person name="Eisen J.A."/>
            <person name="Markowitz V."/>
            <person name="Hugenholtz P."/>
            <person name="Klenk H.P."/>
            <person name="Kyrpides N.C."/>
            <person name="Detter J.C."/>
        </authorList>
    </citation>
    <scope>NUCLEOTIDE SEQUENCE [LARGE SCALE GENOMIC DNA]</scope>
    <source>
        <strain evidence="2">ATCC 700874 / DSM 12286 / JCM 9738 / NCIMB 13541</strain>
    </source>
</reference>
<organism evidence="1 2">
    <name type="scientific">Halomicrobium mukohataei (strain ATCC 700874 / DSM 12286 / JCM 9738 / NCIMB 13541)</name>
    <name type="common">Haloarcula mukohataei</name>
    <dbReference type="NCBI Taxonomy" id="485914"/>
    <lineage>
        <taxon>Archaea</taxon>
        <taxon>Methanobacteriati</taxon>
        <taxon>Methanobacteriota</taxon>
        <taxon>Stenosarchaea group</taxon>
        <taxon>Halobacteria</taxon>
        <taxon>Halobacteriales</taxon>
        <taxon>Haloarculaceae</taxon>
        <taxon>Halomicrobium</taxon>
    </lineage>
</organism>
<evidence type="ECO:0000313" key="1">
    <source>
        <dbReference type="EMBL" id="ACV48391.1"/>
    </source>
</evidence>
<dbReference type="STRING" id="485914.Hmuk_2279"/>
<proteinExistence type="predicted"/>
<evidence type="ECO:0000313" key="2">
    <source>
        <dbReference type="Proteomes" id="UP000001746"/>
    </source>
</evidence>
<protein>
    <submittedName>
        <fullName evidence="1">Uncharacterized protein</fullName>
    </submittedName>
</protein>
<dbReference type="Proteomes" id="UP000001746">
    <property type="component" value="Chromosome"/>
</dbReference>
<gene>
    <name evidence="1" type="ordered locus">Hmuk_2279</name>
</gene>
<name>C7NXF7_HALMD</name>
<dbReference type="KEGG" id="hmu:Hmuk_2279"/>
<keyword evidence="2" id="KW-1185">Reference proteome</keyword>
<sequence length="32" mass="3932">MNVCSKYRLGKENYYLLARGVFQYHEQTNYWG</sequence>
<dbReference type="HOGENOM" id="CLU_3387432_0_0_2"/>
<dbReference type="AlphaFoldDB" id="C7NXF7"/>
<accession>C7NXF7</accession>
<dbReference type="EMBL" id="CP001688">
    <property type="protein sequence ID" value="ACV48391.1"/>
    <property type="molecule type" value="Genomic_DNA"/>
</dbReference>